<comment type="caution">
    <text evidence="12">The sequence shown here is derived from an EMBL/GenBank/DDBJ whole genome shotgun (WGS) entry which is preliminary data.</text>
</comment>
<feature type="domain" description="ATP synthase F1 complex delta/epsilon subunit N-terminal" evidence="11">
    <location>
        <begin position="7"/>
        <end position="84"/>
    </location>
</feature>
<dbReference type="InterPro" id="IPR036771">
    <property type="entry name" value="ATPsynth_dsu/esu_N"/>
</dbReference>
<dbReference type="SUPFAM" id="SSF46604">
    <property type="entry name" value="Epsilon subunit of F1F0-ATP synthase C-terminal domain"/>
    <property type="match status" value="1"/>
</dbReference>
<gene>
    <name evidence="8 12" type="primary">atpC</name>
    <name evidence="12" type="ORF">H8704_10035</name>
</gene>
<evidence type="ECO:0000256" key="3">
    <source>
        <dbReference type="ARBA" id="ARBA00022448"/>
    </source>
</evidence>
<comment type="subcellular location">
    <subcellularLocation>
        <location evidence="1 8">Cell membrane</location>
        <topology evidence="1 8">Peripheral membrane protein</topology>
    </subcellularLocation>
</comment>
<dbReference type="SUPFAM" id="SSF51344">
    <property type="entry name" value="Epsilon subunit of F1F0-ATP synthase N-terminal domain"/>
    <property type="match status" value="1"/>
</dbReference>
<dbReference type="CDD" id="cd12152">
    <property type="entry name" value="F1-ATPase_delta"/>
    <property type="match status" value="1"/>
</dbReference>
<feature type="domain" description="ATP synthase epsilon subunit C-terminal" evidence="10">
    <location>
        <begin position="88"/>
        <end position="131"/>
    </location>
</feature>
<evidence type="ECO:0000259" key="11">
    <source>
        <dbReference type="Pfam" id="PF02823"/>
    </source>
</evidence>
<evidence type="ECO:0000256" key="2">
    <source>
        <dbReference type="ARBA" id="ARBA00005712"/>
    </source>
</evidence>
<sequence length="139" mass="16057">MDNTFLLNVTACDRVFFEGRCRQVVIPLEDGEKEIQAHHENMVFAVEVGELRIQTEDGEWIVGVVGTGFAQVINNRVSILVDTAEHPEEIDVRRAREAKERAREQLRQKQSIQEYYMSKASLARAMSRLRYSSKDDMRV</sequence>
<accession>A0ABR7N4L5</accession>
<dbReference type="InterPro" id="IPR020546">
    <property type="entry name" value="ATP_synth_F1_dsu/esu_N"/>
</dbReference>
<evidence type="ECO:0000256" key="8">
    <source>
        <dbReference type="HAMAP-Rule" id="MF_00530"/>
    </source>
</evidence>
<evidence type="ECO:0000313" key="12">
    <source>
        <dbReference type="EMBL" id="MBC8562958.1"/>
    </source>
</evidence>
<dbReference type="EMBL" id="JACRSX010000014">
    <property type="protein sequence ID" value="MBC8562958.1"/>
    <property type="molecule type" value="Genomic_DNA"/>
</dbReference>
<dbReference type="HAMAP" id="MF_00530">
    <property type="entry name" value="ATP_synth_epsil_bac"/>
    <property type="match status" value="1"/>
</dbReference>
<keyword evidence="3 8" id="KW-0813">Transport</keyword>
<evidence type="ECO:0000256" key="1">
    <source>
        <dbReference type="ARBA" id="ARBA00004202"/>
    </source>
</evidence>
<keyword evidence="8" id="KW-0375">Hydrogen ion transport</keyword>
<comment type="function">
    <text evidence="8">Produces ATP from ADP in the presence of a proton gradient across the membrane.</text>
</comment>
<dbReference type="InterPro" id="IPR001469">
    <property type="entry name" value="ATP_synth_F1_dsu/esu"/>
</dbReference>
<keyword evidence="4 8" id="KW-0406">Ion transport</keyword>
<evidence type="ECO:0000256" key="7">
    <source>
        <dbReference type="ARBA" id="ARBA00023310"/>
    </source>
</evidence>
<dbReference type="NCBIfam" id="TIGR01216">
    <property type="entry name" value="ATP_synt_epsi"/>
    <property type="match status" value="1"/>
</dbReference>
<dbReference type="Proteomes" id="UP000606193">
    <property type="component" value="Unassembled WGS sequence"/>
</dbReference>
<evidence type="ECO:0000259" key="10">
    <source>
        <dbReference type="Pfam" id="PF00401"/>
    </source>
</evidence>
<organism evidence="12 13">
    <name type="scientific">Jutongia huaianensis</name>
    <dbReference type="NCBI Taxonomy" id="2763668"/>
    <lineage>
        <taxon>Bacteria</taxon>
        <taxon>Bacillati</taxon>
        <taxon>Bacillota</taxon>
        <taxon>Clostridia</taxon>
        <taxon>Lachnospirales</taxon>
        <taxon>Lachnospiraceae</taxon>
        <taxon>Jutongia</taxon>
    </lineage>
</organism>
<comment type="similarity">
    <text evidence="2 8 9">Belongs to the ATPase epsilon chain family.</text>
</comment>
<comment type="subunit">
    <text evidence="8 9">F-type ATPases have 2 components, CF(1) - the catalytic core - and CF(0) - the membrane proton channel. CF(1) has five subunits: alpha(3), beta(3), gamma(1), delta(1), epsilon(1). CF(0) has three main subunits: a, b and c.</text>
</comment>
<evidence type="ECO:0000256" key="6">
    <source>
        <dbReference type="ARBA" id="ARBA00023196"/>
    </source>
</evidence>
<keyword evidence="6 8" id="KW-0139">CF(1)</keyword>
<keyword evidence="8" id="KW-1003">Cell membrane</keyword>
<dbReference type="RefSeq" id="WP_022464658.1">
    <property type="nucleotide sequence ID" value="NZ_JACRSX010000014.1"/>
</dbReference>
<dbReference type="Pfam" id="PF02823">
    <property type="entry name" value="ATP-synt_DE_N"/>
    <property type="match status" value="1"/>
</dbReference>
<evidence type="ECO:0000313" key="13">
    <source>
        <dbReference type="Proteomes" id="UP000606193"/>
    </source>
</evidence>
<proteinExistence type="inferred from homology"/>
<evidence type="ECO:0000256" key="5">
    <source>
        <dbReference type="ARBA" id="ARBA00023136"/>
    </source>
</evidence>
<name>A0ABR7N4L5_9FIRM</name>
<dbReference type="Gene3D" id="1.20.5.440">
    <property type="entry name" value="ATP synthase delta/epsilon subunit, C-terminal domain"/>
    <property type="match status" value="1"/>
</dbReference>
<reference evidence="12 13" key="1">
    <citation type="submission" date="2020-08" db="EMBL/GenBank/DDBJ databases">
        <title>Genome public.</title>
        <authorList>
            <person name="Liu C."/>
            <person name="Sun Q."/>
        </authorList>
    </citation>
    <scope>NUCLEOTIDE SEQUENCE [LARGE SCALE GENOMIC DNA]</scope>
    <source>
        <strain evidence="12 13">NSJ-37</strain>
    </source>
</reference>
<evidence type="ECO:0000256" key="9">
    <source>
        <dbReference type="RuleBase" id="RU003656"/>
    </source>
</evidence>
<dbReference type="Pfam" id="PF00401">
    <property type="entry name" value="ATP-synt_DE"/>
    <property type="match status" value="1"/>
</dbReference>
<dbReference type="PANTHER" id="PTHR13822">
    <property type="entry name" value="ATP SYNTHASE DELTA/EPSILON CHAIN"/>
    <property type="match status" value="1"/>
</dbReference>
<dbReference type="Gene3D" id="2.60.15.10">
    <property type="entry name" value="F0F1 ATP synthase delta/epsilon subunit, N-terminal"/>
    <property type="match status" value="1"/>
</dbReference>
<keyword evidence="5 8" id="KW-0472">Membrane</keyword>
<dbReference type="InterPro" id="IPR020547">
    <property type="entry name" value="ATP_synth_F1_esu_C"/>
</dbReference>
<keyword evidence="7 8" id="KW-0066">ATP synthesis</keyword>
<dbReference type="InterPro" id="IPR036794">
    <property type="entry name" value="ATP_F1_dsu/esu_C_sf"/>
</dbReference>
<evidence type="ECO:0000256" key="4">
    <source>
        <dbReference type="ARBA" id="ARBA00023065"/>
    </source>
</evidence>
<keyword evidence="13" id="KW-1185">Reference proteome</keyword>
<dbReference type="PANTHER" id="PTHR13822:SF10">
    <property type="entry name" value="ATP SYNTHASE EPSILON CHAIN, CHLOROPLASTIC"/>
    <property type="match status" value="1"/>
</dbReference>
<protein>
    <recommendedName>
        <fullName evidence="8">ATP synthase epsilon chain</fullName>
    </recommendedName>
    <alternativeName>
        <fullName evidence="8">ATP synthase F1 sector epsilon subunit</fullName>
    </alternativeName>
    <alternativeName>
        <fullName evidence="8">F-ATPase epsilon subunit</fullName>
    </alternativeName>
</protein>